<feature type="region of interest" description="Disordered" evidence="5">
    <location>
        <begin position="191"/>
        <end position="212"/>
    </location>
</feature>
<dbReference type="VEuPathDB" id="PiroplasmaDB:BEWA_003410"/>
<keyword evidence="7" id="KW-1185">Reference proteome</keyword>
<dbReference type="GO" id="GO:0009898">
    <property type="term" value="C:cytoplasmic side of plasma membrane"/>
    <property type="evidence" value="ECO:0007669"/>
    <property type="project" value="TreeGrafter"/>
</dbReference>
<dbReference type="GO" id="GO:0032511">
    <property type="term" value="P:late endosome to vacuole transport via multivesicular body sorting pathway"/>
    <property type="evidence" value="ECO:0007669"/>
    <property type="project" value="TreeGrafter"/>
</dbReference>
<name>L0B0C5_THEEQ</name>
<organism evidence="6 7">
    <name type="scientific">Theileria equi strain WA</name>
    <dbReference type="NCBI Taxonomy" id="1537102"/>
    <lineage>
        <taxon>Eukaryota</taxon>
        <taxon>Sar</taxon>
        <taxon>Alveolata</taxon>
        <taxon>Apicomplexa</taxon>
        <taxon>Aconoidasida</taxon>
        <taxon>Piroplasmida</taxon>
        <taxon>Theileriidae</taxon>
        <taxon>Theileria</taxon>
    </lineage>
</organism>
<dbReference type="GO" id="GO:0005771">
    <property type="term" value="C:multivesicular body"/>
    <property type="evidence" value="ECO:0007669"/>
    <property type="project" value="TreeGrafter"/>
</dbReference>
<dbReference type="eggNOG" id="KOG1656">
    <property type="taxonomic scope" value="Eukaryota"/>
</dbReference>
<dbReference type="OrthoDB" id="5592979at2759"/>
<dbReference type="Pfam" id="PF03357">
    <property type="entry name" value="Snf7"/>
    <property type="match status" value="1"/>
</dbReference>
<comment type="similarity">
    <text evidence="2">Belongs to the SNF7 family.</text>
</comment>
<accession>L0B0C5</accession>
<evidence type="ECO:0000256" key="2">
    <source>
        <dbReference type="ARBA" id="ARBA00006190"/>
    </source>
</evidence>
<evidence type="ECO:0000313" key="7">
    <source>
        <dbReference type="Proteomes" id="UP000031512"/>
    </source>
</evidence>
<sequence>MVFGFKSFRKKPVQEVSKSKKDEVNSAIAHTENTVKELSKRQTELEARIKKCLEEAKTKASANDKVGALAALRKKKLFEEEINRISSSIIALESQNITLESAHMQHMAINALSTGLSAHKKIQETMNVNKIDVLMDELEEQREAQAEIYDAMTQGVPQTLEFEDELNELMAEEEKEKEVKDVEADLKSIERMLDKLSTPDAKNRPSLEKETG</sequence>
<dbReference type="GeneID" id="15805340"/>
<feature type="compositionally biased region" description="Basic and acidic residues" evidence="5">
    <location>
        <begin position="201"/>
        <end position="212"/>
    </location>
</feature>
<dbReference type="GO" id="GO:0000815">
    <property type="term" value="C:ESCRT III complex"/>
    <property type="evidence" value="ECO:0007669"/>
    <property type="project" value="TreeGrafter"/>
</dbReference>
<dbReference type="InterPro" id="IPR005024">
    <property type="entry name" value="Snf7_fam"/>
</dbReference>
<gene>
    <name evidence="6" type="ORF">BEWA_003410</name>
</gene>
<dbReference type="STRING" id="1537102.L0B0C5"/>
<keyword evidence="4" id="KW-0175">Coiled coil</keyword>
<dbReference type="KEGG" id="beq:BEWA_003410"/>
<dbReference type="AlphaFoldDB" id="L0B0C5"/>
<dbReference type="Gene3D" id="1.10.287.1060">
    <property type="entry name" value="ESAT-6-like"/>
    <property type="match status" value="1"/>
</dbReference>
<dbReference type="PANTHER" id="PTHR22761:SF10">
    <property type="entry name" value="GH13992P"/>
    <property type="match status" value="1"/>
</dbReference>
<dbReference type="PANTHER" id="PTHR22761">
    <property type="entry name" value="CHARGED MULTIVESICULAR BODY PROTEIN"/>
    <property type="match status" value="1"/>
</dbReference>
<dbReference type="RefSeq" id="XP_004830599.1">
    <property type="nucleotide sequence ID" value="XM_004830542.1"/>
</dbReference>
<proteinExistence type="inferred from homology"/>
<protein>
    <submittedName>
        <fullName evidence="6">SNF7 family member protein</fullName>
    </submittedName>
</protein>
<evidence type="ECO:0000313" key="6">
    <source>
        <dbReference type="EMBL" id="AFZ80933.1"/>
    </source>
</evidence>
<dbReference type="Proteomes" id="UP000031512">
    <property type="component" value="Chromosome 3"/>
</dbReference>
<evidence type="ECO:0000256" key="1">
    <source>
        <dbReference type="ARBA" id="ARBA00004177"/>
    </source>
</evidence>
<dbReference type="GO" id="GO:0006900">
    <property type="term" value="P:vesicle budding from membrane"/>
    <property type="evidence" value="ECO:0007669"/>
    <property type="project" value="TreeGrafter"/>
</dbReference>
<feature type="coiled-coil region" evidence="4">
    <location>
        <begin position="21"/>
        <end position="55"/>
    </location>
</feature>
<evidence type="ECO:0000256" key="4">
    <source>
        <dbReference type="SAM" id="Coils"/>
    </source>
</evidence>
<keyword evidence="3" id="KW-0967">Endosome</keyword>
<dbReference type="EMBL" id="CP001670">
    <property type="protein sequence ID" value="AFZ80933.1"/>
    <property type="molecule type" value="Genomic_DNA"/>
</dbReference>
<evidence type="ECO:0000256" key="3">
    <source>
        <dbReference type="ARBA" id="ARBA00022753"/>
    </source>
</evidence>
<comment type="subcellular location">
    <subcellularLocation>
        <location evidence="1">Endosome</location>
    </subcellularLocation>
</comment>
<evidence type="ECO:0000256" key="5">
    <source>
        <dbReference type="SAM" id="MobiDB-lite"/>
    </source>
</evidence>
<reference evidence="6 7" key="1">
    <citation type="journal article" date="2012" name="BMC Genomics">
        <title>Comparative genomic analysis and phylogenetic position of Theileria equi.</title>
        <authorList>
            <person name="Kappmeyer L.S."/>
            <person name="Thiagarajan M."/>
            <person name="Herndon D.R."/>
            <person name="Ramsay J.D."/>
            <person name="Caler E."/>
            <person name="Djikeng A."/>
            <person name="Gillespie J.J."/>
            <person name="Lau A.O."/>
            <person name="Roalson E.H."/>
            <person name="Silva J.C."/>
            <person name="Silva M.G."/>
            <person name="Suarez C.E."/>
            <person name="Ueti M.W."/>
            <person name="Nene V.M."/>
            <person name="Mealey R.H."/>
            <person name="Knowles D.P."/>
            <person name="Brayton K.A."/>
        </authorList>
    </citation>
    <scope>NUCLEOTIDE SEQUENCE [LARGE SCALE GENOMIC DNA]</scope>
    <source>
        <strain evidence="6 7">WA</strain>
    </source>
</reference>